<feature type="compositionally biased region" description="Acidic residues" evidence="1">
    <location>
        <begin position="103"/>
        <end position="113"/>
    </location>
</feature>
<dbReference type="Proteomes" id="UP000604825">
    <property type="component" value="Unassembled WGS sequence"/>
</dbReference>
<keyword evidence="3" id="KW-1185">Reference proteome</keyword>
<feature type="compositionally biased region" description="Basic and acidic residues" evidence="1">
    <location>
        <begin position="1"/>
        <end position="10"/>
    </location>
</feature>
<reference evidence="2" key="1">
    <citation type="submission" date="2020-10" db="EMBL/GenBank/DDBJ databases">
        <authorList>
            <person name="Han B."/>
            <person name="Lu T."/>
            <person name="Zhao Q."/>
            <person name="Huang X."/>
            <person name="Zhao Y."/>
        </authorList>
    </citation>
    <scope>NUCLEOTIDE SEQUENCE</scope>
</reference>
<dbReference type="EMBL" id="CAJGYO010000018">
    <property type="protein sequence ID" value="CAD6337160.1"/>
    <property type="molecule type" value="Genomic_DNA"/>
</dbReference>
<gene>
    <name evidence="2" type="ORF">NCGR_LOCUS61258</name>
</gene>
<evidence type="ECO:0000256" key="1">
    <source>
        <dbReference type="SAM" id="MobiDB-lite"/>
    </source>
</evidence>
<feature type="region of interest" description="Disordered" evidence="1">
    <location>
        <begin position="1"/>
        <end position="130"/>
    </location>
</feature>
<accession>A0A811S6N0</accession>
<evidence type="ECO:0000313" key="2">
    <source>
        <dbReference type="EMBL" id="CAD6337160.1"/>
    </source>
</evidence>
<sequence length="214" mass="23532">MESTDKDDKTIAVTEESSNHGQNCEDEGDLSRKTEMLNVEEAPSPSNDKLNNESEVQIQEGDDDSEKGLNGQMNERTSSDVMECASSNEITKEILAEDKSEEPVFDGTEVPEIEETRSSSNQSVELDSEAQGSVLNDRAVAIKNFVKEKSAIAVSTFMRRLSGKKDENEFKPLFSSQSLHPQTLELLFTQILQTVSGNVQYVVHGLSHAGSSLL</sequence>
<dbReference type="PANTHER" id="PTHR46361">
    <property type="entry name" value="ELECTRON CARRIER/ PROTEIN DISULFIDE OXIDOREDUCTASE"/>
    <property type="match status" value="1"/>
</dbReference>
<feature type="compositionally biased region" description="Polar residues" evidence="1">
    <location>
        <begin position="44"/>
        <end position="57"/>
    </location>
</feature>
<comment type="caution">
    <text evidence="2">The sequence shown here is derived from an EMBL/GenBank/DDBJ whole genome shotgun (WGS) entry which is preliminary data.</text>
</comment>
<protein>
    <submittedName>
        <fullName evidence="2">Uncharacterized protein</fullName>
    </submittedName>
</protein>
<evidence type="ECO:0000313" key="3">
    <source>
        <dbReference type="Proteomes" id="UP000604825"/>
    </source>
</evidence>
<feature type="compositionally biased region" description="Polar residues" evidence="1">
    <location>
        <begin position="118"/>
        <end position="130"/>
    </location>
</feature>
<dbReference type="AlphaFoldDB" id="A0A811S6N0"/>
<dbReference type="OrthoDB" id="10615205at2759"/>
<feature type="compositionally biased region" description="Basic and acidic residues" evidence="1">
    <location>
        <begin position="90"/>
        <end position="102"/>
    </location>
</feature>
<proteinExistence type="predicted"/>
<feature type="compositionally biased region" description="Polar residues" evidence="1">
    <location>
        <begin position="71"/>
        <end position="89"/>
    </location>
</feature>
<dbReference type="PANTHER" id="PTHR46361:SF3">
    <property type="entry name" value="ELECTRON CARRIER_ PROTEIN DISULFIDE OXIDOREDUCTASE"/>
    <property type="match status" value="1"/>
</dbReference>
<organism evidence="2 3">
    <name type="scientific">Miscanthus lutarioriparius</name>
    <dbReference type="NCBI Taxonomy" id="422564"/>
    <lineage>
        <taxon>Eukaryota</taxon>
        <taxon>Viridiplantae</taxon>
        <taxon>Streptophyta</taxon>
        <taxon>Embryophyta</taxon>
        <taxon>Tracheophyta</taxon>
        <taxon>Spermatophyta</taxon>
        <taxon>Magnoliopsida</taxon>
        <taxon>Liliopsida</taxon>
        <taxon>Poales</taxon>
        <taxon>Poaceae</taxon>
        <taxon>PACMAD clade</taxon>
        <taxon>Panicoideae</taxon>
        <taxon>Andropogonodae</taxon>
        <taxon>Andropogoneae</taxon>
        <taxon>Saccharinae</taxon>
        <taxon>Miscanthus</taxon>
    </lineage>
</organism>
<name>A0A811S6N0_9POAL</name>